<dbReference type="GO" id="GO:0006325">
    <property type="term" value="P:chromatin organization"/>
    <property type="evidence" value="ECO:0007669"/>
    <property type="project" value="InterPro"/>
</dbReference>
<comment type="caution">
    <text evidence="5">The sequence shown here is derived from an EMBL/GenBank/DDBJ whole genome shotgun (WGS) entry which is preliminary data.</text>
</comment>
<keyword evidence="2" id="KW-0539">Nucleus</keyword>
<dbReference type="SUPFAM" id="SSF48452">
    <property type="entry name" value="TPR-like"/>
    <property type="match status" value="1"/>
</dbReference>
<feature type="coiled-coil region" evidence="3">
    <location>
        <begin position="420"/>
        <end position="453"/>
    </location>
</feature>
<dbReference type="FunCoup" id="A0A090M8I8">
    <property type="interactions" value="296"/>
</dbReference>
<comment type="subcellular location">
    <subcellularLocation>
        <location evidence="1">Nucleus</location>
    </subcellularLocation>
</comment>
<accession>A0A090M8I8</accession>
<evidence type="ECO:0000256" key="3">
    <source>
        <dbReference type="SAM" id="Coils"/>
    </source>
</evidence>
<dbReference type="KEGG" id="ota:OT_ostta09g01770"/>
<feature type="region of interest" description="Disordered" evidence="4">
    <location>
        <begin position="923"/>
        <end position="986"/>
    </location>
</feature>
<feature type="region of interest" description="Disordered" evidence="4">
    <location>
        <begin position="2036"/>
        <end position="2094"/>
    </location>
</feature>
<gene>
    <name evidence="5" type="ORF">OT_ostta09g01770</name>
</gene>
<feature type="compositionally biased region" description="Basic residues" evidence="4">
    <location>
        <begin position="2040"/>
        <end position="2049"/>
    </location>
</feature>
<dbReference type="InParanoid" id="A0A090M8I8"/>
<protein>
    <submittedName>
        <fullName evidence="5">Tetratricopeptide repeat-containing domain</fullName>
    </submittedName>
</protein>
<dbReference type="STRING" id="70448.A0A090M8I8"/>
<dbReference type="RefSeq" id="XP_022839602.1">
    <property type="nucleotide sequence ID" value="XM_022983327.1"/>
</dbReference>
<evidence type="ECO:0000256" key="4">
    <source>
        <dbReference type="SAM" id="MobiDB-lite"/>
    </source>
</evidence>
<dbReference type="InterPro" id="IPR011990">
    <property type="entry name" value="TPR-like_helical_dom_sf"/>
</dbReference>
<dbReference type="GO" id="GO:0031491">
    <property type="term" value="F:nucleosome binding"/>
    <property type="evidence" value="ECO:0007669"/>
    <property type="project" value="TreeGrafter"/>
</dbReference>
<evidence type="ECO:0000256" key="2">
    <source>
        <dbReference type="ARBA" id="ARBA00023242"/>
    </source>
</evidence>
<feature type="region of interest" description="Disordered" evidence="4">
    <location>
        <begin position="252"/>
        <end position="305"/>
    </location>
</feature>
<dbReference type="GO" id="GO:0005634">
    <property type="term" value="C:nucleus"/>
    <property type="evidence" value="ECO:0007669"/>
    <property type="project" value="UniProtKB-SubCell"/>
</dbReference>
<evidence type="ECO:0000313" key="6">
    <source>
        <dbReference type="Proteomes" id="UP000009170"/>
    </source>
</evidence>
<dbReference type="InterPro" id="IPR033053">
    <property type="entry name" value="Hir3/CABIN1"/>
</dbReference>
<proteinExistence type="predicted"/>
<evidence type="ECO:0000313" key="5">
    <source>
        <dbReference type="EMBL" id="CEF99022.1"/>
    </source>
</evidence>
<feature type="compositionally biased region" description="Polar residues" evidence="4">
    <location>
        <begin position="2065"/>
        <end position="2074"/>
    </location>
</feature>
<feature type="coiled-coil region" evidence="3">
    <location>
        <begin position="1904"/>
        <end position="1968"/>
    </location>
</feature>
<dbReference type="Gene3D" id="1.25.40.10">
    <property type="entry name" value="Tetratricopeptide repeat domain"/>
    <property type="match status" value="1"/>
</dbReference>
<dbReference type="GeneID" id="9831737"/>
<feature type="compositionally biased region" description="Polar residues" evidence="4">
    <location>
        <begin position="274"/>
        <end position="294"/>
    </location>
</feature>
<keyword evidence="3" id="KW-0175">Coiled coil</keyword>
<dbReference type="Proteomes" id="UP000009170">
    <property type="component" value="Unassembled WGS sequence"/>
</dbReference>
<dbReference type="EMBL" id="CAID01000009">
    <property type="protein sequence ID" value="CEF99022.1"/>
    <property type="molecule type" value="Genomic_DNA"/>
</dbReference>
<evidence type="ECO:0000256" key="1">
    <source>
        <dbReference type="ARBA" id="ARBA00004123"/>
    </source>
</evidence>
<reference evidence="5 6" key="2">
    <citation type="journal article" date="2014" name="BMC Genomics">
        <title>An improved genome of the model marine alga Ostreococcus tauri unfolds by assessing Illumina de novo assemblies.</title>
        <authorList>
            <person name="Blanc-Mathieu R."/>
            <person name="Verhelst B."/>
            <person name="Derelle E."/>
            <person name="Rombauts S."/>
            <person name="Bouget F.Y."/>
            <person name="Carre I."/>
            <person name="Chateau A."/>
            <person name="Eyre-Walker A."/>
            <person name="Grimsley N."/>
            <person name="Moreau H."/>
            <person name="Piegu B."/>
            <person name="Rivals E."/>
            <person name="Schackwitz W."/>
            <person name="Van de Peer Y."/>
            <person name="Piganeau G."/>
        </authorList>
    </citation>
    <scope>NUCLEOTIDE SEQUENCE [LARGE SCALE GENOMIC DNA]</scope>
    <source>
        <strain evidence="6">OTTH 0595 / CCAP 157/2 / RCC745</strain>
    </source>
</reference>
<feature type="compositionally biased region" description="Polar residues" evidence="4">
    <location>
        <begin position="374"/>
        <end position="406"/>
    </location>
</feature>
<feature type="region of interest" description="Disordered" evidence="4">
    <location>
        <begin position="368"/>
        <end position="419"/>
    </location>
</feature>
<reference evidence="6" key="1">
    <citation type="journal article" date="2006" name="Proc. Natl. Acad. Sci. U.S.A.">
        <title>Genome analysis of the smallest free-living eukaryote Ostreococcus tauri unveils many unique features.</title>
        <authorList>
            <person name="Derelle E."/>
            <person name="Ferraz C."/>
            <person name="Rombauts S."/>
            <person name="Rouze P."/>
            <person name="Worden A.Z."/>
            <person name="Robbens S."/>
            <person name="Partensky F."/>
            <person name="Degroeve S."/>
            <person name="Echeynie S."/>
            <person name="Cooke R."/>
            <person name="Saeys Y."/>
            <person name="Wuyts J."/>
            <person name="Jabbari K."/>
            <person name="Bowler C."/>
            <person name="Panaud O."/>
            <person name="Piegu B."/>
            <person name="Ball S.G."/>
            <person name="Ral J.-P."/>
            <person name="Bouget F.-Y."/>
            <person name="Piganeau G."/>
            <person name="De Baets B."/>
            <person name="Picard A."/>
            <person name="Delseny M."/>
            <person name="Demaille J."/>
            <person name="Van de Peer Y."/>
            <person name="Moreau H."/>
        </authorList>
    </citation>
    <scope>NUCLEOTIDE SEQUENCE [LARGE SCALE GENOMIC DNA]</scope>
    <source>
        <strain evidence="6">OTTH 0595 / CCAP 157/2 / RCC745</strain>
    </source>
</reference>
<sequence length="2094" mass="231594">MDWACLNDAPALADADAERKAKRTQEAEESRLASSYESALRLAADGSLDDAIDGLRKVLSNALLNREDASSRTLRVKFLALKNLGKLLERRAASAEDGAEALRCYARAVEMDDGEAALWGRLGRLACAKGELGVGRMAYERATSLSPRNQLFLEDLSELCLTAGDFESARAIAGAIAAIDPANARARAMKRAPETLEPTRAMKAAREAAAPLMTDQDEVAIRFGVEVEKTWGIIAAVLARLGGLESLELKDADKGTKTTENEGAGAMGGETPQRMDTNTTPPTPAQSKETTASPSGVDDDDENEDGVLTSSVAAYMKSVQNVEIPRDVMGRKIRFVFEQTPAPASPIRVPIQSMDQAEVMEIDVVTTDDAVEPTPSQVTRELPASQSEKPGSSTPMTKRVTKSNIAPSRKSRRQEDLDAKKAIEEEKARIIAEQEAAQRAVELEERKRAAEARKWKPEVNVSHALLKLIGAEDPVVAAVKKATTDVAAAADRALSLKKKHQKEQKEAAAKKAALEREKKTSQRVLSFISGIDGANGGAAHVAWRFLSTTAARWRPDAEDDCAPDPWAILTLYRIYGAGPGDELSSKARVLLCLADTCILAARSCALGQPNRTFFRNMAVKALEKSAIEMEKDLSHDFHAESLFLRHKLADLDGEEPSVSKYYLDQAQNFAPDESELPKPPKAIDDAAPVRFSKQSLRAAMDAMKVKEVVTGAASRFAKGQTAEIVSSLTPLLVPDDEDESAETSEDLSLTQSEKQDALKVLAAAAKKEGSSCVVIELKALKMVYDLTKDHTMIRLMAEAIESASTTPKFSKLALDTAESLGLQSLAALLFEAHYTELAAEPSILKKNKPSRIAAASMEASALLIASVQYASKAKDAEVIELHEKLHERLADCRCCCGEARKGVFLRSSLVHLAKCRNRITKARDQRHANEPSNQRKTKVNVMKRVGSHSDGVGQDDDADGESRRRVRRQRSKVSSVEGEDRTPQDKADRKMLIRLDKLIIQLCYCLYGFELEGPTRRCRDEGGACDSMLKITSERDAADLWLAIQPYAIANKDPETGYSKQIKTVLTAIREKIQEPPRTHQGIQVERYLAASVSSGNVGVITEEDRQLARALISQPTADRVIASTRTNSTPTKDGVLQSPIATESPREATAIKSAEAKISSFADVYKTLFQFCAEVDLWSLEVALEDEATDYQDLYMLLESVTPWGVSNFMAKRASKASSQVADETESLSAPDQSAEVTRMCKLDIEYNPTSPQSWIALADHLDNVKDIVLNDAAKIVPVLRYRNSNMMPTVQMVQLAIRRSLVAAEEALIMTHYAGHPETEWVRSQIYDRLGQTAYEHVQDSPPVYDGREFALDKTSEAFVSSMEMSKYAFHKAATCTPDQWTYPYFLAKLAKKSGESLQDVLKLHHKAWQLRPGSIEACYQVQNIRVRLLMSISLEQRKKMTPESQAITLSVLKMSYDPAQMQNSWIGAYRDAVEALLAVHKNYPTFHKANYRIAWARLKKSPGDIGHCKKALEYLHPLFRHPRTGTFKVCMVEIDDANLRIKSNREDEEGIVYESGINESRRRYISNIRRALRLYLSMLYTIEDVQTLAAASSYISDYKSTAKTRLPVIALNCKDIKFFSLGLLLRALTSMLAQKDVSNEGSSEVTAQFLSRDALLEMAYNLWFEFAIPARGNVMSWEQNVEAAYAQLECEEKCVDESVDLVRAPYAAAFFNAKEILKTSPLLNFERFALDRVKDLESREDLNSLAANLSLCQNRIKEFSSPIEQQVRELGSERLRTLVEAHKEAFIRCSTDTIELLANGKLTLRPSGFDMIELDDDREMGDDRTGDAAAAATTASTKSSTNFSEVVLVTARRLHAATKQESSQRVNDYITERRNSLQKMLDGIDAGSSLSDLGVLDPPLAAKTYAERKETELEIERLKKLHSELVEKAMATESAAADPEQLKLVRTAYEDLTTANEKFERLKSEDAINQTQYREETASIAQQMGKSDITNADSAKYLIRVVNAIARREITDIDEAEREAETRFQNLRKLASDLRKKSGRSRARKPATKDAAVADPVEQEQNDANVHTETPVNDPADANVPDATTDREDAD</sequence>
<dbReference type="PANTHER" id="PTHR15502">
    <property type="entry name" value="CALCINEURIN-BINDING PROTEIN CABIN 1-RELATED"/>
    <property type="match status" value="1"/>
</dbReference>
<organism evidence="5 6">
    <name type="scientific">Ostreococcus tauri</name>
    <name type="common">Marine green alga</name>
    <dbReference type="NCBI Taxonomy" id="70448"/>
    <lineage>
        <taxon>Eukaryota</taxon>
        <taxon>Viridiplantae</taxon>
        <taxon>Chlorophyta</taxon>
        <taxon>Mamiellophyceae</taxon>
        <taxon>Mamiellales</taxon>
        <taxon>Bathycoccaceae</taxon>
        <taxon>Ostreococcus</taxon>
    </lineage>
</organism>
<name>A0A090M8I8_OSTTA</name>
<keyword evidence="6" id="KW-1185">Reference proteome</keyword>
<dbReference type="PANTHER" id="PTHR15502:SF7">
    <property type="entry name" value="CALCINEURIN-BINDING PROTEIN CABIN-1"/>
    <property type="match status" value="1"/>
</dbReference>
<dbReference type="OrthoDB" id="77564at2759"/>